<protein>
    <recommendedName>
        <fullName evidence="7">tRNA (guanine(26)-N(2))-dimethyltransferase</fullName>
        <ecNumber evidence="7">2.1.1.216</ecNumber>
    </recommendedName>
</protein>
<dbReference type="InterPro" id="IPR029063">
    <property type="entry name" value="SAM-dependent_MTases_sf"/>
</dbReference>
<organism evidence="10 11">
    <name type="scientific">Zophobas morio</name>
    <dbReference type="NCBI Taxonomy" id="2755281"/>
    <lineage>
        <taxon>Eukaryota</taxon>
        <taxon>Metazoa</taxon>
        <taxon>Ecdysozoa</taxon>
        <taxon>Arthropoda</taxon>
        <taxon>Hexapoda</taxon>
        <taxon>Insecta</taxon>
        <taxon>Pterygota</taxon>
        <taxon>Neoptera</taxon>
        <taxon>Endopterygota</taxon>
        <taxon>Coleoptera</taxon>
        <taxon>Polyphaga</taxon>
        <taxon>Cucujiformia</taxon>
        <taxon>Tenebrionidae</taxon>
        <taxon>Zophobas</taxon>
    </lineage>
</organism>
<accession>A0AA38LYI7</accession>
<dbReference type="AlphaFoldDB" id="A0AA38LYI7"/>
<keyword evidence="11" id="KW-1185">Reference proteome</keyword>
<keyword evidence="6 9" id="KW-0694">RNA-binding</keyword>
<dbReference type="EMBL" id="JALNTZ010003755">
    <property type="protein sequence ID" value="KAJ3616040.1"/>
    <property type="molecule type" value="Genomic_DNA"/>
</dbReference>
<evidence type="ECO:0000313" key="10">
    <source>
        <dbReference type="EMBL" id="KAJ3616040.1"/>
    </source>
</evidence>
<evidence type="ECO:0000256" key="4">
    <source>
        <dbReference type="ARBA" id="ARBA00022691"/>
    </source>
</evidence>
<dbReference type="EC" id="2.1.1.216" evidence="7"/>
<dbReference type="PANTHER" id="PTHR10631:SF3">
    <property type="entry name" value="TRNA (GUANINE(26)-N(2))-DIMETHYLTRANSFERASE"/>
    <property type="match status" value="1"/>
</dbReference>
<dbReference type="GO" id="GO:0000049">
    <property type="term" value="F:tRNA binding"/>
    <property type="evidence" value="ECO:0007669"/>
    <property type="project" value="UniProtKB-UniRule"/>
</dbReference>
<dbReference type="Pfam" id="PF02005">
    <property type="entry name" value="TRM"/>
    <property type="match status" value="1"/>
</dbReference>
<dbReference type="GO" id="GO:0002940">
    <property type="term" value="P:tRNA N2-guanine methylation"/>
    <property type="evidence" value="ECO:0007669"/>
    <property type="project" value="TreeGrafter"/>
</dbReference>
<dbReference type="PROSITE" id="PS51626">
    <property type="entry name" value="SAM_MT_TRM1"/>
    <property type="match status" value="1"/>
</dbReference>
<dbReference type="Gene3D" id="3.40.50.150">
    <property type="entry name" value="Vaccinia Virus protein VP39"/>
    <property type="match status" value="1"/>
</dbReference>
<keyword evidence="3 9" id="KW-0808">Transferase</keyword>
<evidence type="ECO:0000256" key="6">
    <source>
        <dbReference type="ARBA" id="ARBA00022884"/>
    </source>
</evidence>
<comment type="caution">
    <text evidence="10">The sequence shown here is derived from an EMBL/GenBank/DDBJ whole genome shotgun (WGS) entry which is preliminary data.</text>
</comment>
<evidence type="ECO:0000313" key="11">
    <source>
        <dbReference type="Proteomes" id="UP001168821"/>
    </source>
</evidence>
<dbReference type="GO" id="GO:0005634">
    <property type="term" value="C:nucleus"/>
    <property type="evidence" value="ECO:0007669"/>
    <property type="project" value="TreeGrafter"/>
</dbReference>
<keyword evidence="5 9" id="KW-0819">tRNA processing</keyword>
<keyword evidence="2 9" id="KW-0489">Methyltransferase</keyword>
<evidence type="ECO:0000256" key="7">
    <source>
        <dbReference type="ARBA" id="ARBA00039099"/>
    </source>
</evidence>
<dbReference type="Proteomes" id="UP001168821">
    <property type="component" value="Unassembled WGS sequence"/>
</dbReference>
<dbReference type="SUPFAM" id="SSF53335">
    <property type="entry name" value="S-adenosyl-L-methionine-dependent methyltransferases"/>
    <property type="match status" value="1"/>
</dbReference>
<name>A0AA38LYI7_9CUCU</name>
<dbReference type="InterPro" id="IPR002905">
    <property type="entry name" value="Trm1"/>
</dbReference>
<comment type="catalytic activity">
    <reaction evidence="8">
        <text>guanosine(26) in tRNA + 2 S-adenosyl-L-methionine = N(2)-dimethylguanosine(26) in tRNA + 2 S-adenosyl-L-homocysteine + 2 H(+)</text>
        <dbReference type="Rhea" id="RHEA:43140"/>
        <dbReference type="Rhea" id="RHEA-COMP:10359"/>
        <dbReference type="Rhea" id="RHEA-COMP:10360"/>
        <dbReference type="ChEBI" id="CHEBI:15378"/>
        <dbReference type="ChEBI" id="CHEBI:57856"/>
        <dbReference type="ChEBI" id="CHEBI:59789"/>
        <dbReference type="ChEBI" id="CHEBI:74269"/>
        <dbReference type="ChEBI" id="CHEBI:74513"/>
        <dbReference type="EC" id="2.1.1.216"/>
    </reaction>
</comment>
<proteinExistence type="inferred from homology"/>
<keyword evidence="4 9" id="KW-0949">S-adenosyl-L-methionine</keyword>
<gene>
    <name evidence="10" type="ORF">Zmor_012106</name>
</gene>
<dbReference type="PANTHER" id="PTHR10631">
    <property type="entry name" value="N 2 ,N 2 -DIMETHYLGUANOSINE TRNA METHYLTRANSFERASE"/>
    <property type="match status" value="1"/>
</dbReference>
<evidence type="ECO:0000256" key="2">
    <source>
        <dbReference type="ARBA" id="ARBA00022603"/>
    </source>
</evidence>
<evidence type="ECO:0000256" key="5">
    <source>
        <dbReference type="ARBA" id="ARBA00022694"/>
    </source>
</evidence>
<evidence type="ECO:0000256" key="9">
    <source>
        <dbReference type="PROSITE-ProRule" id="PRU00958"/>
    </source>
</evidence>
<reference evidence="10" key="1">
    <citation type="journal article" date="2023" name="G3 (Bethesda)">
        <title>Whole genome assemblies of Zophobas morio and Tenebrio molitor.</title>
        <authorList>
            <person name="Kaur S."/>
            <person name="Stinson S.A."/>
            <person name="diCenzo G.C."/>
        </authorList>
    </citation>
    <scope>NUCLEOTIDE SEQUENCE</scope>
    <source>
        <strain evidence="10">QUZm001</strain>
    </source>
</reference>
<evidence type="ECO:0000256" key="3">
    <source>
        <dbReference type="ARBA" id="ARBA00022679"/>
    </source>
</evidence>
<evidence type="ECO:0000256" key="8">
    <source>
        <dbReference type="ARBA" id="ARBA00051897"/>
    </source>
</evidence>
<sequence length="293" mass="32457">MYFVQVLAASLLGQGSSNIFFLEDCSVCCLRNRDKRFHVVDLDPYGTPAPFLDAAVQAVANGGLLMVTATDLRVLCGDLLEVGYSKYGVMPLKCPQHKELALRLVLHAIESHANRYKRHIVPLLSVCAEFYIRLFVRVYYSPSKVKESASKQSYVYTCVGCHSCILQPVGVITPTQKGYLNQSLCVVTALTHPIKGKKYQPAFGPTAPEKCEHCNGRFRMGGPVWSACLHDTEFVGALISTIQRAKPSSFGTYKRMIGQLTVIQEELSDPLYVITSDLAKTLKTPVISILDFR</sequence>
<dbReference type="GO" id="GO:0160104">
    <property type="term" value="F:tRNA (guanine(26)-N2)-dimethyltransferase activity"/>
    <property type="evidence" value="ECO:0007669"/>
    <property type="project" value="UniProtKB-EC"/>
</dbReference>
<evidence type="ECO:0000256" key="1">
    <source>
        <dbReference type="ARBA" id="ARBA00022555"/>
    </source>
</evidence>
<comment type="similarity">
    <text evidence="9">Belongs to the class I-like SAM-binding methyltransferase superfamily. Trm1 family.</text>
</comment>
<keyword evidence="1 9" id="KW-0820">tRNA-binding</keyword>